<organism evidence="16 17">
    <name type="scientific">Desulfomicrobium orale DSM 12838</name>
    <dbReference type="NCBI Taxonomy" id="888061"/>
    <lineage>
        <taxon>Bacteria</taxon>
        <taxon>Pseudomonadati</taxon>
        <taxon>Thermodesulfobacteriota</taxon>
        <taxon>Desulfovibrionia</taxon>
        <taxon>Desulfovibrionales</taxon>
        <taxon>Desulfomicrobiaceae</taxon>
        <taxon>Desulfomicrobium</taxon>
    </lineage>
</organism>
<dbReference type="InterPro" id="IPR036890">
    <property type="entry name" value="HATPase_C_sf"/>
</dbReference>
<evidence type="ECO:0000313" key="17">
    <source>
        <dbReference type="Proteomes" id="UP000063964"/>
    </source>
</evidence>
<evidence type="ECO:0000256" key="7">
    <source>
        <dbReference type="ARBA" id="ARBA00022692"/>
    </source>
</evidence>
<feature type="domain" description="Histidine kinase" evidence="14">
    <location>
        <begin position="390"/>
        <end position="481"/>
    </location>
</feature>
<dbReference type="InterPro" id="IPR033463">
    <property type="entry name" value="sCache_3"/>
</dbReference>
<keyword evidence="6" id="KW-0808">Transferase</keyword>
<dbReference type="SUPFAM" id="SSF55874">
    <property type="entry name" value="ATPase domain of HSP90 chaperone/DNA topoisomerase II/histidine kinase"/>
    <property type="match status" value="1"/>
</dbReference>
<keyword evidence="7 13" id="KW-0812">Transmembrane</keyword>
<keyword evidence="17" id="KW-1185">Reference proteome</keyword>
<evidence type="ECO:0000256" key="6">
    <source>
        <dbReference type="ARBA" id="ARBA00022679"/>
    </source>
</evidence>
<dbReference type="InterPro" id="IPR050482">
    <property type="entry name" value="Sensor_HK_TwoCompSys"/>
</dbReference>
<evidence type="ECO:0000256" key="3">
    <source>
        <dbReference type="ARBA" id="ARBA00012438"/>
    </source>
</evidence>
<dbReference type="GO" id="GO:0046983">
    <property type="term" value="F:protein dimerization activity"/>
    <property type="evidence" value="ECO:0007669"/>
    <property type="project" value="InterPro"/>
</dbReference>
<evidence type="ECO:0000259" key="15">
    <source>
        <dbReference type="PROSITE" id="PS50885"/>
    </source>
</evidence>
<comment type="subcellular location">
    <subcellularLocation>
        <location evidence="2">Cell membrane</location>
        <topology evidence="2">Multi-pass membrane protein</topology>
    </subcellularLocation>
</comment>
<feature type="transmembrane region" description="Helical" evidence="13">
    <location>
        <begin position="18"/>
        <end position="39"/>
    </location>
</feature>
<dbReference type="KEGG" id="doa:AXF15_04740"/>
<dbReference type="PROSITE" id="PS50885">
    <property type="entry name" value="HAMP"/>
    <property type="match status" value="1"/>
</dbReference>
<dbReference type="Pfam" id="PF07730">
    <property type="entry name" value="HisKA_3"/>
    <property type="match status" value="1"/>
</dbReference>
<reference evidence="17" key="1">
    <citation type="submission" date="2016-02" db="EMBL/GenBank/DDBJ databases">
        <authorList>
            <person name="Holder M.E."/>
            <person name="Ajami N.J."/>
            <person name="Petrosino J.F."/>
        </authorList>
    </citation>
    <scope>NUCLEOTIDE SEQUENCE [LARGE SCALE GENOMIC DNA]</scope>
    <source>
        <strain evidence="17">DSM 12838</strain>
    </source>
</reference>
<dbReference type="PROSITE" id="PS50109">
    <property type="entry name" value="HIS_KIN"/>
    <property type="match status" value="1"/>
</dbReference>
<evidence type="ECO:0000256" key="11">
    <source>
        <dbReference type="ARBA" id="ARBA00023136"/>
    </source>
</evidence>
<keyword evidence="11 13" id="KW-0472">Membrane</keyword>
<dbReference type="AlphaFoldDB" id="A0A0X8JPH1"/>
<keyword evidence="10" id="KW-0902">Two-component regulatory system</keyword>
<evidence type="ECO:0000259" key="14">
    <source>
        <dbReference type="PROSITE" id="PS50109"/>
    </source>
</evidence>
<dbReference type="Proteomes" id="UP000063964">
    <property type="component" value="Chromosome"/>
</dbReference>
<keyword evidence="12" id="KW-0175">Coiled coil</keyword>
<evidence type="ECO:0000256" key="1">
    <source>
        <dbReference type="ARBA" id="ARBA00000085"/>
    </source>
</evidence>
<dbReference type="GO" id="GO:0005886">
    <property type="term" value="C:plasma membrane"/>
    <property type="evidence" value="ECO:0007669"/>
    <property type="project" value="UniProtKB-SubCell"/>
</dbReference>
<evidence type="ECO:0000256" key="13">
    <source>
        <dbReference type="SAM" id="Phobius"/>
    </source>
</evidence>
<evidence type="ECO:0000256" key="10">
    <source>
        <dbReference type="ARBA" id="ARBA00023012"/>
    </source>
</evidence>
<dbReference type="CDD" id="cd16917">
    <property type="entry name" value="HATPase_UhpB-NarQ-NarX-like"/>
    <property type="match status" value="1"/>
</dbReference>
<dbReference type="InterPro" id="IPR011712">
    <property type="entry name" value="Sig_transdc_His_kin_sub3_dim/P"/>
</dbReference>
<dbReference type="InterPro" id="IPR005467">
    <property type="entry name" value="His_kinase_dom"/>
</dbReference>
<dbReference type="STRING" id="888061.AXF15_04740"/>
<dbReference type="EMBL" id="CP014230">
    <property type="protein sequence ID" value="AMD92483.1"/>
    <property type="molecule type" value="Genomic_DNA"/>
</dbReference>
<keyword evidence="4" id="KW-1003">Cell membrane</keyword>
<dbReference type="Pfam" id="PF02518">
    <property type="entry name" value="HATPase_c"/>
    <property type="match status" value="1"/>
</dbReference>
<dbReference type="Gene3D" id="6.10.340.10">
    <property type="match status" value="1"/>
</dbReference>
<dbReference type="GO" id="GO:0000155">
    <property type="term" value="F:phosphorelay sensor kinase activity"/>
    <property type="evidence" value="ECO:0007669"/>
    <property type="project" value="InterPro"/>
</dbReference>
<evidence type="ECO:0000256" key="2">
    <source>
        <dbReference type="ARBA" id="ARBA00004651"/>
    </source>
</evidence>
<sequence length="491" mass="54738">MNASSPDQPYSISIRNKLILSMTLVHLVLMGFFVGDTFFRQREFLLHEDRSSALNFASLMAENVLSWVLAEDLMGMDEVLQASAQLTKAGYACVIDTSGQVLAHTEKSRVGSFLNDAESVALLRSSKLEAHIWRSAPSCTHAAAPLITQSNHVGWVLVGMDLQGTASYLRSLRDKGILYTLGAMLIGGFTAVLLSRLIFRQLDAIMEGISRLYSDTFLPISVFSGDELGHMAKALNQASAYLQTSRSELKREVAERMEAEKQIRYLTRRLVDGNEEERKRLGHDLHDEFGQSVTGLLFGLHSLKTMLKRDDAEALDLCEQMIDQAKSFGDSIRRTAAGQFPVVLERLGLATEAPALLGEMAERHSGIRLIYTVDLPERRLHQRIEVTCYRILQEGLSNIVRHSKATEARIELSVRDDRVYLYLGDNGRGFDAESLLDQTHEYSGIGLLGMRARVLAVEGDMKVVSRPGEGCVIIVFLPLLYRDTRVCLQTL</sequence>
<name>A0A0X8JPH1_9BACT</name>
<evidence type="ECO:0000256" key="12">
    <source>
        <dbReference type="SAM" id="Coils"/>
    </source>
</evidence>
<dbReference type="InterPro" id="IPR029151">
    <property type="entry name" value="Sensor-like_sf"/>
</dbReference>
<dbReference type="InterPro" id="IPR003660">
    <property type="entry name" value="HAMP_dom"/>
</dbReference>
<keyword evidence="5" id="KW-0597">Phosphoprotein</keyword>
<keyword evidence="9 13" id="KW-1133">Transmembrane helix</keyword>
<evidence type="ECO:0000313" key="16">
    <source>
        <dbReference type="EMBL" id="AMD92483.1"/>
    </source>
</evidence>
<feature type="domain" description="HAMP" evidence="15">
    <location>
        <begin position="196"/>
        <end position="247"/>
    </location>
</feature>
<evidence type="ECO:0000256" key="4">
    <source>
        <dbReference type="ARBA" id="ARBA00022475"/>
    </source>
</evidence>
<evidence type="ECO:0000256" key="8">
    <source>
        <dbReference type="ARBA" id="ARBA00022777"/>
    </source>
</evidence>
<accession>A0A0X8JPH1</accession>
<keyword evidence="8" id="KW-0418">Kinase</keyword>
<dbReference type="InterPro" id="IPR003594">
    <property type="entry name" value="HATPase_dom"/>
</dbReference>
<comment type="catalytic activity">
    <reaction evidence="1">
        <text>ATP + protein L-histidine = ADP + protein N-phospho-L-histidine.</text>
        <dbReference type="EC" id="2.7.13.3"/>
    </reaction>
</comment>
<gene>
    <name evidence="16" type="ORF">AXF15_04740</name>
</gene>
<dbReference type="EC" id="2.7.13.3" evidence="3"/>
<protein>
    <recommendedName>
        <fullName evidence="3">histidine kinase</fullName>
        <ecNumber evidence="3">2.7.13.3</ecNumber>
    </recommendedName>
</protein>
<dbReference type="Pfam" id="PF17203">
    <property type="entry name" value="sCache_3_2"/>
    <property type="match status" value="1"/>
</dbReference>
<evidence type="ECO:0000256" key="9">
    <source>
        <dbReference type="ARBA" id="ARBA00022989"/>
    </source>
</evidence>
<proteinExistence type="predicted"/>
<dbReference type="SUPFAM" id="SSF103190">
    <property type="entry name" value="Sensory domain-like"/>
    <property type="match status" value="1"/>
</dbReference>
<feature type="transmembrane region" description="Helical" evidence="13">
    <location>
        <begin position="177"/>
        <end position="199"/>
    </location>
</feature>
<evidence type="ECO:0000256" key="5">
    <source>
        <dbReference type="ARBA" id="ARBA00022553"/>
    </source>
</evidence>
<dbReference type="Gene3D" id="3.30.450.20">
    <property type="entry name" value="PAS domain"/>
    <property type="match status" value="1"/>
</dbReference>
<dbReference type="RefSeq" id="WP_066603997.1">
    <property type="nucleotide sequence ID" value="NZ_CP014230.1"/>
</dbReference>
<dbReference type="Gene3D" id="1.20.5.1930">
    <property type="match status" value="1"/>
</dbReference>
<dbReference type="PANTHER" id="PTHR24421">
    <property type="entry name" value="NITRATE/NITRITE SENSOR PROTEIN NARX-RELATED"/>
    <property type="match status" value="1"/>
</dbReference>
<dbReference type="Gene3D" id="3.30.565.10">
    <property type="entry name" value="Histidine kinase-like ATPase, C-terminal domain"/>
    <property type="match status" value="1"/>
</dbReference>
<dbReference type="SMART" id="SM00387">
    <property type="entry name" value="HATPase_c"/>
    <property type="match status" value="1"/>
</dbReference>
<feature type="coiled-coil region" evidence="12">
    <location>
        <begin position="242"/>
        <end position="269"/>
    </location>
</feature>